<name>A0A1F5XGT2_9BACT</name>
<sequence>MAGKIISINRFLESVYILDNQGVLVQNDAREKYSELFNQRSEKVKAIANTINRCYCQLVADQEGAYVVDLSNRLQETADFCK</sequence>
<accession>A0A1F5XGT2</accession>
<evidence type="ECO:0000313" key="2">
    <source>
        <dbReference type="Proteomes" id="UP000177346"/>
    </source>
</evidence>
<reference evidence="1 2" key="1">
    <citation type="journal article" date="2016" name="Nat. Commun.">
        <title>Thousands of microbial genomes shed light on interconnected biogeochemical processes in an aquifer system.</title>
        <authorList>
            <person name="Anantharaman K."/>
            <person name="Brown C.T."/>
            <person name="Hug L.A."/>
            <person name="Sharon I."/>
            <person name="Castelle C.J."/>
            <person name="Probst A.J."/>
            <person name="Thomas B.C."/>
            <person name="Singh A."/>
            <person name="Wilkins M.J."/>
            <person name="Karaoz U."/>
            <person name="Brodie E.L."/>
            <person name="Williams K.H."/>
            <person name="Hubbard S.S."/>
            <person name="Banfield J.F."/>
        </authorList>
    </citation>
    <scope>NUCLEOTIDE SEQUENCE [LARGE SCALE GENOMIC DNA]</scope>
</reference>
<dbReference type="EMBL" id="MFIF01000008">
    <property type="protein sequence ID" value="OGF87144.1"/>
    <property type="molecule type" value="Genomic_DNA"/>
</dbReference>
<comment type="caution">
    <text evidence="1">The sequence shown here is derived from an EMBL/GenBank/DDBJ whole genome shotgun (WGS) entry which is preliminary data.</text>
</comment>
<gene>
    <name evidence="1" type="ORF">A3B19_01810</name>
</gene>
<evidence type="ECO:0000313" key="1">
    <source>
        <dbReference type="EMBL" id="OGF87144.1"/>
    </source>
</evidence>
<dbReference type="Proteomes" id="UP000177346">
    <property type="component" value="Unassembled WGS sequence"/>
</dbReference>
<protein>
    <submittedName>
        <fullName evidence="1">Uncharacterized protein</fullName>
    </submittedName>
</protein>
<proteinExistence type="predicted"/>
<organism evidence="1 2">
    <name type="scientific">Candidatus Giovannonibacteria bacterium RIFCSPLOWO2_01_FULL_46_32</name>
    <dbReference type="NCBI Taxonomy" id="1798353"/>
    <lineage>
        <taxon>Bacteria</taxon>
        <taxon>Candidatus Giovannoniibacteriota</taxon>
    </lineage>
</organism>
<dbReference type="AlphaFoldDB" id="A0A1F5XGT2"/>